<evidence type="ECO:0000259" key="1">
    <source>
        <dbReference type="PROSITE" id="PS51819"/>
    </source>
</evidence>
<feature type="domain" description="VOC" evidence="1">
    <location>
        <begin position="4"/>
        <end position="124"/>
    </location>
</feature>
<keyword evidence="2" id="KW-0560">Oxidoreductase</keyword>
<sequence length="126" mass="13843">MKTSLDHCVIHVSDWERSGAFYERVCGAEIVPDKVGFSLRFGEQQLNCHGPGKAAEPLARLPVMPGGSDVCLRWHGPIDDAVAHLAEQNVPVEMGPVFRQGAFGRGLSVYFRDPDGTLLEFISYDV</sequence>
<dbReference type="Proteomes" id="UP000192656">
    <property type="component" value="Unassembled WGS sequence"/>
</dbReference>
<dbReference type="SUPFAM" id="SSF54593">
    <property type="entry name" value="Glyoxalase/Bleomycin resistance protein/Dihydroxybiphenyl dioxygenase"/>
    <property type="match status" value="1"/>
</dbReference>
<proteinExistence type="predicted"/>
<dbReference type="RefSeq" id="WP_084411864.1">
    <property type="nucleotide sequence ID" value="NZ_FWXR01000020.1"/>
</dbReference>
<dbReference type="PANTHER" id="PTHR21366:SF14">
    <property type="entry name" value="GLYOXALASE DOMAIN-CONTAINING PROTEIN 5"/>
    <property type="match status" value="1"/>
</dbReference>
<dbReference type="InterPro" id="IPR004360">
    <property type="entry name" value="Glyas_Fos-R_dOase_dom"/>
</dbReference>
<dbReference type="InterPro" id="IPR029068">
    <property type="entry name" value="Glyas_Bleomycin-R_OHBP_Dase"/>
</dbReference>
<dbReference type="Gene3D" id="3.10.180.10">
    <property type="entry name" value="2,3-Dihydroxybiphenyl 1,2-Dioxygenase, domain 1"/>
    <property type="match status" value="1"/>
</dbReference>
<protein>
    <submittedName>
        <fullName evidence="2">Catechol 2,3-dioxygenase</fullName>
    </submittedName>
</protein>
<dbReference type="AlphaFoldDB" id="A0A1W2E2M4"/>
<dbReference type="EMBL" id="FWXR01000020">
    <property type="protein sequence ID" value="SMD03949.1"/>
    <property type="molecule type" value="Genomic_DNA"/>
</dbReference>
<evidence type="ECO:0000313" key="2">
    <source>
        <dbReference type="EMBL" id="SMD03949.1"/>
    </source>
</evidence>
<dbReference type="PANTHER" id="PTHR21366">
    <property type="entry name" value="GLYOXALASE FAMILY PROTEIN"/>
    <property type="match status" value="1"/>
</dbReference>
<accession>A0A1W2E2M4</accession>
<evidence type="ECO:0000313" key="3">
    <source>
        <dbReference type="Proteomes" id="UP000192656"/>
    </source>
</evidence>
<gene>
    <name evidence="2" type="ORF">SAMN06297251_12050</name>
</gene>
<dbReference type="STRING" id="937218.SAMN06297251_12050"/>
<dbReference type="OrthoDB" id="9812656at2"/>
<reference evidence="2 3" key="1">
    <citation type="submission" date="2017-04" db="EMBL/GenBank/DDBJ databases">
        <authorList>
            <person name="Afonso C.L."/>
            <person name="Miller P.J."/>
            <person name="Scott M.A."/>
            <person name="Spackman E."/>
            <person name="Goraichik I."/>
            <person name="Dimitrov K.M."/>
            <person name="Suarez D.L."/>
            <person name="Swayne D.E."/>
        </authorList>
    </citation>
    <scope>NUCLEOTIDE SEQUENCE [LARGE SCALE GENOMIC DNA]</scope>
    <source>
        <strain evidence="2 3">CGMCC 1.10972</strain>
    </source>
</reference>
<name>A0A1W2E2M4_9HYPH</name>
<organism evidence="2 3">
    <name type="scientific">Fulvimarina manganoxydans</name>
    <dbReference type="NCBI Taxonomy" id="937218"/>
    <lineage>
        <taxon>Bacteria</taxon>
        <taxon>Pseudomonadati</taxon>
        <taxon>Pseudomonadota</taxon>
        <taxon>Alphaproteobacteria</taxon>
        <taxon>Hyphomicrobiales</taxon>
        <taxon>Aurantimonadaceae</taxon>
        <taxon>Fulvimarina</taxon>
    </lineage>
</organism>
<keyword evidence="2" id="KW-0223">Dioxygenase</keyword>
<dbReference type="Pfam" id="PF00903">
    <property type="entry name" value="Glyoxalase"/>
    <property type="match status" value="1"/>
</dbReference>
<keyword evidence="3" id="KW-1185">Reference proteome</keyword>
<dbReference type="InterPro" id="IPR050383">
    <property type="entry name" value="GlyoxalaseI/FosfomycinResist"/>
</dbReference>
<dbReference type="PROSITE" id="PS51819">
    <property type="entry name" value="VOC"/>
    <property type="match status" value="1"/>
</dbReference>
<dbReference type="InterPro" id="IPR037523">
    <property type="entry name" value="VOC_core"/>
</dbReference>
<dbReference type="GO" id="GO:0051213">
    <property type="term" value="F:dioxygenase activity"/>
    <property type="evidence" value="ECO:0007669"/>
    <property type="project" value="UniProtKB-KW"/>
</dbReference>